<evidence type="ECO:0000259" key="2">
    <source>
        <dbReference type="Pfam" id="PF00700"/>
    </source>
</evidence>
<feature type="non-terminal residue" evidence="3">
    <location>
        <position position="195"/>
    </location>
</feature>
<reference evidence="3" key="1">
    <citation type="journal article" date="2013" name="Environ. Microbiol.">
        <title>Microbiota from the distal guts of lean and obese adolescents exhibit partial functional redundancy besides clear differences in community structure.</title>
        <authorList>
            <person name="Ferrer M."/>
            <person name="Ruiz A."/>
            <person name="Lanza F."/>
            <person name="Haange S.B."/>
            <person name="Oberbach A."/>
            <person name="Till H."/>
            <person name="Bargiela R."/>
            <person name="Campoy C."/>
            <person name="Segura M.T."/>
            <person name="Richter M."/>
            <person name="von Bergen M."/>
            <person name="Seifert J."/>
            <person name="Suarez A."/>
        </authorList>
    </citation>
    <scope>NUCLEOTIDE SEQUENCE</scope>
</reference>
<dbReference type="PANTHER" id="PTHR42792:SF2">
    <property type="entry name" value="FLAGELLIN"/>
    <property type="match status" value="1"/>
</dbReference>
<keyword evidence="3" id="KW-0969">Cilium</keyword>
<keyword evidence="3" id="KW-0282">Flagellum</keyword>
<dbReference type="Gene3D" id="1.20.1330.10">
    <property type="entry name" value="f41 fragment of flagellin, N-terminal domain"/>
    <property type="match status" value="1"/>
</dbReference>
<dbReference type="InterPro" id="IPR001492">
    <property type="entry name" value="Flagellin"/>
</dbReference>
<organism evidence="3">
    <name type="scientific">human gut metagenome</name>
    <dbReference type="NCBI Taxonomy" id="408170"/>
    <lineage>
        <taxon>unclassified sequences</taxon>
        <taxon>metagenomes</taxon>
        <taxon>organismal metagenomes</taxon>
    </lineage>
</organism>
<sequence>MKGYTNKQEVKVNYYSTDVPVKEYTIKSIPLTKDADGNIVLNGDVTFGDGFPDAKTLKTELKDDLLTITGENGFEMRLDVSGALTGAQTVTTIQNLTIDATGIGAMRLQIGANEHQVLEVNIPAVSLQNMGIENVDVSTAEGADDAIDRVDGAIKYVSSVRGRLGAFQNRLESTINSLDITSENMTSAYSRIMDV</sequence>
<keyword evidence="1" id="KW-0975">Bacterial flagellum</keyword>
<protein>
    <submittedName>
        <fullName evidence="3">Flagellin</fullName>
    </submittedName>
</protein>
<keyword evidence="3" id="KW-0966">Cell projection</keyword>
<dbReference type="AlphaFoldDB" id="K1SND6"/>
<comment type="caution">
    <text evidence="3">The sequence shown here is derived from an EMBL/GenBank/DDBJ whole genome shotgun (WGS) entry which is preliminary data.</text>
</comment>
<name>K1SND6_9ZZZZ</name>
<evidence type="ECO:0000256" key="1">
    <source>
        <dbReference type="ARBA" id="ARBA00023143"/>
    </source>
</evidence>
<dbReference type="Pfam" id="PF00700">
    <property type="entry name" value="Flagellin_C"/>
    <property type="match status" value="1"/>
</dbReference>
<proteinExistence type="predicted"/>
<accession>K1SND6</accession>
<dbReference type="GO" id="GO:0005198">
    <property type="term" value="F:structural molecule activity"/>
    <property type="evidence" value="ECO:0007669"/>
    <property type="project" value="InterPro"/>
</dbReference>
<dbReference type="PANTHER" id="PTHR42792">
    <property type="entry name" value="FLAGELLIN"/>
    <property type="match status" value="1"/>
</dbReference>
<gene>
    <name evidence="3" type="ORF">LEA_12015</name>
</gene>
<evidence type="ECO:0000313" key="3">
    <source>
        <dbReference type="EMBL" id="EKC62107.1"/>
    </source>
</evidence>
<dbReference type="InterPro" id="IPR046358">
    <property type="entry name" value="Flagellin_C"/>
</dbReference>
<feature type="domain" description="Flagellin C-terminal" evidence="2">
    <location>
        <begin position="147"/>
        <end position="195"/>
    </location>
</feature>
<dbReference type="SUPFAM" id="SSF64518">
    <property type="entry name" value="Phase 1 flagellin"/>
    <property type="match status" value="1"/>
</dbReference>
<dbReference type="GO" id="GO:0009288">
    <property type="term" value="C:bacterial-type flagellum"/>
    <property type="evidence" value="ECO:0007669"/>
    <property type="project" value="InterPro"/>
</dbReference>
<dbReference type="EMBL" id="AJWY01008116">
    <property type="protein sequence ID" value="EKC62107.1"/>
    <property type="molecule type" value="Genomic_DNA"/>
</dbReference>